<keyword evidence="2" id="KW-1185">Reference proteome</keyword>
<sequence>MFVASRQSGLFVRRLQQTCRQYSSKPHSPQPSDQPYESFGKGSLAFVCILLGGVFVYQAAPRKGQESAIRSFFDRYRSRPGDWEDINTLHTKAMEQAGYDRNLFENPTSNNRHVNVGFPEALQSHAARNIRAGSIMNIDHVVEHYRQAHLKEEDRKAQRIQSQQE</sequence>
<dbReference type="Proteomes" id="UP000224854">
    <property type="component" value="Unassembled WGS sequence"/>
</dbReference>
<comment type="caution">
    <text evidence="1">The sequence shown here is derived from an EMBL/GenBank/DDBJ whole genome shotgun (WGS) entry which is preliminary data.</text>
</comment>
<dbReference type="OrthoDB" id="2120038at2759"/>
<gene>
    <name evidence="1" type="ORF">CDD82_855</name>
</gene>
<dbReference type="PANTHER" id="PTHR42100">
    <property type="entry name" value="OXIDOREDUCTASE 178 KDA SUBUNIT, PUTATIVE (AFU_ORTHOLOGUE AFUA_8G04320)-RELATED"/>
    <property type="match status" value="1"/>
</dbReference>
<organism evidence="1 2">
    <name type="scientific">Ophiocordyceps australis</name>
    <dbReference type="NCBI Taxonomy" id="1399860"/>
    <lineage>
        <taxon>Eukaryota</taxon>
        <taxon>Fungi</taxon>
        <taxon>Dikarya</taxon>
        <taxon>Ascomycota</taxon>
        <taxon>Pezizomycotina</taxon>
        <taxon>Sordariomycetes</taxon>
        <taxon>Hypocreomycetidae</taxon>
        <taxon>Hypocreales</taxon>
        <taxon>Ophiocordycipitaceae</taxon>
        <taxon>Ophiocordyceps</taxon>
    </lineage>
</organism>
<dbReference type="InterPro" id="IPR034444">
    <property type="entry name" value="Nuo17.8"/>
</dbReference>
<reference evidence="1 2" key="1">
    <citation type="submission" date="2017-06" db="EMBL/GenBank/DDBJ databases">
        <title>Ant-infecting Ophiocordyceps genomes reveal a high diversity of potential behavioral manipulation genes and a possible major role for enterotoxins.</title>
        <authorList>
            <person name="De Bekker C."/>
            <person name="Evans H.C."/>
            <person name="Brachmann A."/>
            <person name="Hughes D.P."/>
        </authorList>
    </citation>
    <scope>NUCLEOTIDE SEQUENCE [LARGE SCALE GENOMIC DNA]</scope>
    <source>
        <strain evidence="1 2">1348a</strain>
    </source>
</reference>
<evidence type="ECO:0000313" key="2">
    <source>
        <dbReference type="Proteomes" id="UP000224854"/>
    </source>
</evidence>
<name>A0A2C5YK56_9HYPO</name>
<evidence type="ECO:0000313" key="1">
    <source>
        <dbReference type="EMBL" id="PHH68086.1"/>
    </source>
</evidence>
<dbReference type="EMBL" id="NJEU01001221">
    <property type="protein sequence ID" value="PHH68086.1"/>
    <property type="molecule type" value="Genomic_DNA"/>
</dbReference>
<accession>A0A2C5YK56</accession>
<dbReference type="AlphaFoldDB" id="A0A2C5YK56"/>
<evidence type="ECO:0008006" key="3">
    <source>
        <dbReference type="Google" id="ProtNLM"/>
    </source>
</evidence>
<dbReference type="GO" id="GO:0005739">
    <property type="term" value="C:mitochondrion"/>
    <property type="evidence" value="ECO:0007669"/>
    <property type="project" value="InterPro"/>
</dbReference>
<protein>
    <recommendedName>
        <fullName evidence="3">NADH-ubiquinone oxidoreductase 17.8 kDa subunit</fullName>
    </recommendedName>
</protein>
<dbReference type="PANTHER" id="PTHR42100:SF1">
    <property type="entry name" value="OXIDOREDUCTASE 178 KDA SUBUNIT, PUTATIVE (AFU_ORTHOLOGUE AFUA_8G04320)-RELATED"/>
    <property type="match status" value="1"/>
</dbReference>
<proteinExistence type="predicted"/>